<dbReference type="Proteomes" id="UP001597380">
    <property type="component" value="Unassembled WGS sequence"/>
</dbReference>
<evidence type="ECO:0000313" key="1">
    <source>
        <dbReference type="EMBL" id="MFD2095415.1"/>
    </source>
</evidence>
<protein>
    <submittedName>
        <fullName evidence="1">Uncharacterized protein</fullName>
    </submittedName>
</protein>
<dbReference type="EMBL" id="JBHUHT010000009">
    <property type="protein sequence ID" value="MFD2095415.1"/>
    <property type="molecule type" value="Genomic_DNA"/>
</dbReference>
<dbReference type="RefSeq" id="WP_345338584.1">
    <property type="nucleotide sequence ID" value="NZ_BAABLI010000006.1"/>
</dbReference>
<gene>
    <name evidence="1" type="ORF">ACFSJ3_05405</name>
</gene>
<evidence type="ECO:0000313" key="2">
    <source>
        <dbReference type="Proteomes" id="UP001597380"/>
    </source>
</evidence>
<reference evidence="2" key="1">
    <citation type="journal article" date="2019" name="Int. J. Syst. Evol. Microbiol.">
        <title>The Global Catalogue of Microorganisms (GCM) 10K type strain sequencing project: providing services to taxonomists for standard genome sequencing and annotation.</title>
        <authorList>
            <consortium name="The Broad Institute Genomics Platform"/>
            <consortium name="The Broad Institute Genome Sequencing Center for Infectious Disease"/>
            <person name="Wu L."/>
            <person name="Ma J."/>
        </authorList>
    </citation>
    <scope>NUCLEOTIDE SEQUENCE [LARGE SCALE GENOMIC DNA]</scope>
    <source>
        <strain evidence="2">CGMCC 1.10992</strain>
    </source>
</reference>
<organism evidence="1 2">
    <name type="scientific">Corallincola platygyrae</name>
    <dbReference type="NCBI Taxonomy" id="1193278"/>
    <lineage>
        <taxon>Bacteria</taxon>
        <taxon>Pseudomonadati</taxon>
        <taxon>Pseudomonadota</taxon>
        <taxon>Gammaproteobacteria</taxon>
        <taxon>Alteromonadales</taxon>
        <taxon>Psychromonadaceae</taxon>
        <taxon>Corallincola</taxon>
    </lineage>
</organism>
<proteinExistence type="predicted"/>
<comment type="caution">
    <text evidence="1">The sequence shown here is derived from an EMBL/GenBank/DDBJ whole genome shotgun (WGS) entry which is preliminary data.</text>
</comment>
<name>A0ABW4XIN3_9GAMM</name>
<accession>A0ABW4XIN3</accession>
<keyword evidence="2" id="KW-1185">Reference proteome</keyword>
<sequence length="139" mass="15285">MFLFVALIVCDYAFASSMPNIISLTGSRPACLGFKFEEGVGNTTFLRVPVIKGVREEYPSAVIIGYHHGETLLMSSSIDIGVDAKNSARVSFDYNDDLGDVSLSVLYSFEHQGKLVPSLNIYEIDSINDLKKQERAVCP</sequence>